<feature type="transmembrane region" description="Helical" evidence="1">
    <location>
        <begin position="104"/>
        <end position="124"/>
    </location>
</feature>
<gene>
    <name evidence="2" type="ORF">AX774_g4487</name>
</gene>
<comment type="caution">
    <text evidence="2">The sequence shown here is derived from an EMBL/GenBank/DDBJ whole genome shotgun (WGS) entry which is preliminary data.</text>
</comment>
<dbReference type="Proteomes" id="UP000188320">
    <property type="component" value="Unassembled WGS sequence"/>
</dbReference>
<dbReference type="AlphaFoldDB" id="A0A1R1PME7"/>
<evidence type="ECO:0000313" key="2">
    <source>
        <dbReference type="EMBL" id="OMH82052.1"/>
    </source>
</evidence>
<name>A0A1R1PME7_ZANCU</name>
<organism evidence="2 3">
    <name type="scientific">Zancudomyces culisetae</name>
    <name type="common">Gut fungus</name>
    <name type="synonym">Smittium culisetae</name>
    <dbReference type="NCBI Taxonomy" id="1213189"/>
    <lineage>
        <taxon>Eukaryota</taxon>
        <taxon>Fungi</taxon>
        <taxon>Fungi incertae sedis</taxon>
        <taxon>Zoopagomycota</taxon>
        <taxon>Kickxellomycotina</taxon>
        <taxon>Harpellomycetes</taxon>
        <taxon>Harpellales</taxon>
        <taxon>Legeriomycetaceae</taxon>
        <taxon>Zancudomyces</taxon>
    </lineage>
</organism>
<keyword evidence="3" id="KW-1185">Reference proteome</keyword>
<evidence type="ECO:0000256" key="1">
    <source>
        <dbReference type="SAM" id="Phobius"/>
    </source>
</evidence>
<accession>A0A1R1PME7</accession>
<sequence length="145" mass="16568">MQRLSPQVHSDMALLKHRALDNNDVYIELGPSIRTMNAQRLGVDDMYQAELEELGLANSFLSEEESFSVSPRIDTHQERGYWRLKSLLKFSGFIKGAPGYHWKWLPLVSFGVAMLIGFITLYAYRVEIAKAATVLAVWFKNASTW</sequence>
<evidence type="ECO:0000313" key="3">
    <source>
        <dbReference type="Proteomes" id="UP000188320"/>
    </source>
</evidence>
<dbReference type="EMBL" id="LSSK01000753">
    <property type="protein sequence ID" value="OMH82052.1"/>
    <property type="molecule type" value="Genomic_DNA"/>
</dbReference>
<reference evidence="3" key="1">
    <citation type="submission" date="2017-01" db="EMBL/GenBank/DDBJ databases">
        <authorList>
            <person name="Wang Y."/>
            <person name="White M."/>
            <person name="Kvist S."/>
            <person name="Moncalvo J.-M."/>
        </authorList>
    </citation>
    <scope>NUCLEOTIDE SEQUENCE [LARGE SCALE GENOMIC DNA]</scope>
    <source>
        <strain evidence="3">COL-18-3</strain>
    </source>
</reference>
<keyword evidence="1" id="KW-0812">Transmembrane</keyword>
<proteinExistence type="predicted"/>
<protein>
    <submittedName>
        <fullName evidence="2">Uncharacterized protein</fullName>
    </submittedName>
</protein>
<keyword evidence="1" id="KW-0472">Membrane</keyword>
<keyword evidence="1" id="KW-1133">Transmembrane helix</keyword>